<organism evidence="2 3">
    <name type="scientific">Anaeromassilibacillus senegalensis</name>
    <dbReference type="NCBI Taxonomy" id="1673717"/>
    <lineage>
        <taxon>Bacteria</taxon>
        <taxon>Bacillati</taxon>
        <taxon>Bacillota</taxon>
        <taxon>Clostridia</taxon>
        <taxon>Eubacteriales</taxon>
        <taxon>Acutalibacteraceae</taxon>
        <taxon>Anaeromassilibacillus</taxon>
    </lineage>
</organism>
<keyword evidence="3" id="KW-1185">Reference proteome</keyword>
<evidence type="ECO:0000256" key="1">
    <source>
        <dbReference type="ARBA" id="ARBA00022801"/>
    </source>
</evidence>
<accession>A0ABS9CQ76</accession>
<comment type="caution">
    <text evidence="2">The sequence shown here is derived from an EMBL/GenBank/DDBJ whole genome shotgun (WGS) entry which is preliminary data.</text>
</comment>
<dbReference type="NCBIfam" id="TIGR01549">
    <property type="entry name" value="HAD-SF-IA-v1"/>
    <property type="match status" value="1"/>
</dbReference>
<gene>
    <name evidence="2" type="ORF">JQM67_11835</name>
</gene>
<dbReference type="Gene3D" id="3.40.50.1000">
    <property type="entry name" value="HAD superfamily/HAD-like"/>
    <property type="match status" value="1"/>
</dbReference>
<dbReference type="PRINTS" id="PR00413">
    <property type="entry name" value="HADHALOGNASE"/>
</dbReference>
<dbReference type="Proteomes" id="UP001299220">
    <property type="component" value="Unassembled WGS sequence"/>
</dbReference>
<proteinExistence type="predicted"/>
<dbReference type="GO" id="GO:0016787">
    <property type="term" value="F:hydrolase activity"/>
    <property type="evidence" value="ECO:0007669"/>
    <property type="project" value="UniProtKB-KW"/>
</dbReference>
<dbReference type="InterPro" id="IPR006439">
    <property type="entry name" value="HAD-SF_hydro_IA"/>
</dbReference>
<dbReference type="InterPro" id="IPR023214">
    <property type="entry name" value="HAD_sf"/>
</dbReference>
<protein>
    <submittedName>
        <fullName evidence="2">HAD family hydrolase</fullName>
    </submittedName>
</protein>
<evidence type="ECO:0000313" key="2">
    <source>
        <dbReference type="EMBL" id="MCF2653291.1"/>
    </source>
</evidence>
<dbReference type="SFLD" id="SFLDG01129">
    <property type="entry name" value="C1.5:_HAD__Beta-PGM__Phosphata"/>
    <property type="match status" value="1"/>
</dbReference>
<dbReference type="PANTHER" id="PTHR43316:SF3">
    <property type="entry name" value="HALOACID DEHALOGENASE, TYPE II (AFU_ORTHOLOGUE AFUA_2G07750)-RELATED"/>
    <property type="match status" value="1"/>
</dbReference>
<dbReference type="PANTHER" id="PTHR43316">
    <property type="entry name" value="HYDROLASE, HALOACID DELAHOGENASE-RELATED"/>
    <property type="match status" value="1"/>
</dbReference>
<dbReference type="InterPro" id="IPR036412">
    <property type="entry name" value="HAD-like_sf"/>
</dbReference>
<dbReference type="RefSeq" id="WP_235324326.1">
    <property type="nucleotide sequence ID" value="NZ_JAFBIT010000004.1"/>
</dbReference>
<sequence length="236" mass="26552">MIDTIFFDLDGTLLPMDNDIFTKGYFKGLVGKLAPYGYDPKQIVDGVWRGTAAMVKNDGSRPNKDAFWATFEPFIPNWNPAHRALTDTFYSEEFREAKRFTGENPLARPLIDTLKRDGLHVVLATNPLFPANGIETRLNWIGLTSSDFELVTTYENMHYCKPNPKYYTEILEMLGKKPEECLMVGNNTDEDCAAAQAAGMKTILVTDCLINESCTPIETYKNTTFADLYAAIQSCL</sequence>
<dbReference type="EMBL" id="JAFBIT010000004">
    <property type="protein sequence ID" value="MCF2653291.1"/>
    <property type="molecule type" value="Genomic_DNA"/>
</dbReference>
<keyword evidence="1 2" id="KW-0378">Hydrolase</keyword>
<dbReference type="NCBIfam" id="TIGR01509">
    <property type="entry name" value="HAD-SF-IA-v3"/>
    <property type="match status" value="1"/>
</dbReference>
<dbReference type="Pfam" id="PF00702">
    <property type="entry name" value="Hydrolase"/>
    <property type="match status" value="1"/>
</dbReference>
<dbReference type="InterPro" id="IPR051540">
    <property type="entry name" value="S-2-haloacid_dehalogenase"/>
</dbReference>
<evidence type="ECO:0000313" key="3">
    <source>
        <dbReference type="Proteomes" id="UP001299220"/>
    </source>
</evidence>
<dbReference type="SUPFAM" id="SSF56784">
    <property type="entry name" value="HAD-like"/>
    <property type="match status" value="1"/>
</dbReference>
<reference evidence="2 3" key="1">
    <citation type="submission" date="2020-12" db="EMBL/GenBank/DDBJ databases">
        <title>Whole genome sequences of gut porcine anaerobes.</title>
        <authorList>
            <person name="Kubasova T."/>
            <person name="Jahodarova E."/>
            <person name="Rychlik I."/>
        </authorList>
    </citation>
    <scope>NUCLEOTIDE SEQUENCE [LARGE SCALE GENOMIC DNA]</scope>
    <source>
        <strain evidence="2 3">An867</strain>
    </source>
</reference>
<name>A0ABS9CQ76_9FIRM</name>
<dbReference type="SFLD" id="SFLDS00003">
    <property type="entry name" value="Haloacid_Dehalogenase"/>
    <property type="match status" value="1"/>
</dbReference>